<dbReference type="PANTHER" id="PTHR47619:SF1">
    <property type="entry name" value="EXODEOXYRIBONUCLEASE WALJ"/>
    <property type="match status" value="1"/>
</dbReference>
<evidence type="ECO:0000313" key="2">
    <source>
        <dbReference type="EMBL" id="SDC45434.1"/>
    </source>
</evidence>
<dbReference type="STRING" id="28234.SAMN04488588_1111"/>
<sequence length="237" mass="27106">MVIKVLGSSSKGNCYLIDKLLILEAGISLKEVKKELDFDLSSVKGCLITHSHGDHSKYVKDYVASGVDCYMTKETKEKLGIEHHRIKEIESEHLFEIDGFKILPFKTQHDCDGSVGFYINSEYGNILFATDTYYLQYKFENLNHILIEANYSEDILQNNVESGNVSEFVANRIRKSHFELENVKEWLLANDLSRVKSITLIHLSDQNSDSKMFKEEIENLTFIKTEIADTGKLLPLT</sequence>
<dbReference type="Pfam" id="PF12706">
    <property type="entry name" value="Lactamase_B_2"/>
    <property type="match status" value="1"/>
</dbReference>
<dbReference type="SUPFAM" id="SSF56281">
    <property type="entry name" value="Metallo-hydrolase/oxidoreductase"/>
    <property type="match status" value="1"/>
</dbReference>
<name>A0A1G6LQQ3_9BACT</name>
<reference evidence="2 3" key="1">
    <citation type="submission" date="2016-10" db="EMBL/GenBank/DDBJ databases">
        <authorList>
            <person name="de Groot N.N."/>
        </authorList>
    </citation>
    <scope>NUCLEOTIDE SEQUENCE [LARGE SCALE GENOMIC DNA]</scope>
    <source>
        <strain evidence="2 3">WG14</strain>
    </source>
</reference>
<organism evidence="2 3">
    <name type="scientific">Geotoga petraea</name>
    <dbReference type="NCBI Taxonomy" id="28234"/>
    <lineage>
        <taxon>Bacteria</taxon>
        <taxon>Thermotogati</taxon>
        <taxon>Thermotogota</taxon>
        <taxon>Thermotogae</taxon>
        <taxon>Petrotogales</taxon>
        <taxon>Petrotogaceae</taxon>
        <taxon>Geotoga</taxon>
    </lineage>
</organism>
<dbReference type="InterPro" id="IPR036866">
    <property type="entry name" value="RibonucZ/Hydroxyglut_hydro"/>
</dbReference>
<protein>
    <submittedName>
        <fullName evidence="2">Phosphoribosyl 1,2-cyclic phosphodiesterase</fullName>
    </submittedName>
</protein>
<dbReference type="PANTHER" id="PTHR47619">
    <property type="entry name" value="METALLO-HYDROLASE YYCJ-RELATED"/>
    <property type="match status" value="1"/>
</dbReference>
<feature type="domain" description="Metallo-beta-lactamase" evidence="1">
    <location>
        <begin position="39"/>
        <end position="187"/>
    </location>
</feature>
<dbReference type="EMBL" id="FMYV01000004">
    <property type="protein sequence ID" value="SDC45434.1"/>
    <property type="molecule type" value="Genomic_DNA"/>
</dbReference>
<dbReference type="RefSeq" id="WP_091403482.1">
    <property type="nucleotide sequence ID" value="NZ_FMYV01000004.1"/>
</dbReference>
<evidence type="ECO:0000313" key="3">
    <source>
        <dbReference type="Proteomes" id="UP000199322"/>
    </source>
</evidence>
<evidence type="ECO:0000259" key="1">
    <source>
        <dbReference type="Pfam" id="PF12706"/>
    </source>
</evidence>
<dbReference type="Proteomes" id="UP000199322">
    <property type="component" value="Unassembled WGS sequence"/>
</dbReference>
<dbReference type="InterPro" id="IPR001279">
    <property type="entry name" value="Metallo-B-lactamas"/>
</dbReference>
<accession>A0A1G6LQQ3</accession>
<dbReference type="InterPro" id="IPR052533">
    <property type="entry name" value="WalJ/YycJ-like"/>
</dbReference>
<proteinExistence type="predicted"/>
<dbReference type="Gene3D" id="3.60.15.10">
    <property type="entry name" value="Ribonuclease Z/Hydroxyacylglutathione hydrolase-like"/>
    <property type="match status" value="1"/>
</dbReference>
<gene>
    <name evidence="2" type="ORF">SAMN04488588_1111</name>
</gene>
<keyword evidence="3" id="KW-1185">Reference proteome</keyword>
<dbReference type="AlphaFoldDB" id="A0A1G6LQQ3"/>